<gene>
    <name evidence="2" type="ORF">CWM47_16880</name>
</gene>
<dbReference type="AlphaFoldDB" id="A0A2K8Z0I3"/>
<accession>A0A2K8Z0I3</accession>
<keyword evidence="3" id="KW-1185">Reference proteome</keyword>
<proteinExistence type="predicted"/>
<dbReference type="SMART" id="SM00850">
    <property type="entry name" value="LytTR"/>
    <property type="match status" value="1"/>
</dbReference>
<dbReference type="Pfam" id="PF04397">
    <property type="entry name" value="LytTR"/>
    <property type="match status" value="1"/>
</dbReference>
<dbReference type="Gene3D" id="2.40.50.1020">
    <property type="entry name" value="LytTr DNA-binding domain"/>
    <property type="match status" value="1"/>
</dbReference>
<reference evidence="2 3" key="1">
    <citation type="submission" date="2017-11" db="EMBL/GenBank/DDBJ databases">
        <title>Taxonomic description and genome sequences of Spirosoma HA7 sp. nov., isolated from pollen microhabitat of Corylus avellana.</title>
        <authorList>
            <person name="Ambika Manirajan B."/>
            <person name="Suarez C."/>
            <person name="Ratering S."/>
            <person name="Geissler-Plaum R."/>
            <person name="Cardinale M."/>
            <person name="Sylvia S."/>
        </authorList>
    </citation>
    <scope>NUCLEOTIDE SEQUENCE [LARGE SCALE GENOMIC DNA]</scope>
    <source>
        <strain evidence="2 3">HA7</strain>
    </source>
</reference>
<dbReference type="InterPro" id="IPR007492">
    <property type="entry name" value="LytTR_DNA-bd_dom"/>
</dbReference>
<name>A0A2K8Z0I3_9BACT</name>
<dbReference type="GO" id="GO:0003677">
    <property type="term" value="F:DNA binding"/>
    <property type="evidence" value="ECO:0007669"/>
    <property type="project" value="InterPro"/>
</dbReference>
<organism evidence="2 3">
    <name type="scientific">Spirosoma pollinicola</name>
    <dbReference type="NCBI Taxonomy" id="2057025"/>
    <lineage>
        <taxon>Bacteria</taxon>
        <taxon>Pseudomonadati</taxon>
        <taxon>Bacteroidota</taxon>
        <taxon>Cytophagia</taxon>
        <taxon>Cytophagales</taxon>
        <taxon>Cytophagaceae</taxon>
        <taxon>Spirosoma</taxon>
    </lineage>
</organism>
<evidence type="ECO:0000313" key="2">
    <source>
        <dbReference type="EMBL" id="AUD03361.1"/>
    </source>
</evidence>
<feature type="domain" description="HTH LytTR-type" evidence="1">
    <location>
        <begin position="47"/>
        <end position="100"/>
    </location>
</feature>
<evidence type="ECO:0000259" key="1">
    <source>
        <dbReference type="PROSITE" id="PS50930"/>
    </source>
</evidence>
<dbReference type="RefSeq" id="WP_100989429.1">
    <property type="nucleotide sequence ID" value="NZ_CP025096.1"/>
</dbReference>
<dbReference type="EMBL" id="CP025096">
    <property type="protein sequence ID" value="AUD03361.1"/>
    <property type="molecule type" value="Genomic_DNA"/>
</dbReference>
<evidence type="ECO:0000313" key="3">
    <source>
        <dbReference type="Proteomes" id="UP000232883"/>
    </source>
</evidence>
<sequence length="126" mass="14225">MTFRKLTYNTTRITHLMGWGNYTRVFLIDSSSPEVNATTLKKCVGTLPGFIRLSKSLAVNPYHIDQVRRKGDRCADVLVAGKWLPVSRRRVTSLVQHLHDLPDVDVKGLVHFRVLARTNAAQRALA</sequence>
<dbReference type="KEGG" id="spir:CWM47_16880"/>
<dbReference type="Proteomes" id="UP000232883">
    <property type="component" value="Chromosome"/>
</dbReference>
<protein>
    <recommendedName>
        <fullName evidence="1">HTH LytTR-type domain-containing protein</fullName>
    </recommendedName>
</protein>
<dbReference type="PROSITE" id="PS50930">
    <property type="entry name" value="HTH_LYTTR"/>
    <property type="match status" value="1"/>
</dbReference>
<dbReference type="OrthoDB" id="960451at2"/>